<dbReference type="Gene3D" id="3.10.180.10">
    <property type="entry name" value="2,3-Dihydroxybiphenyl 1,2-Dioxygenase, domain 1"/>
    <property type="match status" value="1"/>
</dbReference>
<name>A0AAU0MWM1_9GAMM</name>
<evidence type="ECO:0000313" key="2">
    <source>
        <dbReference type="EMBL" id="WOX04405.1"/>
    </source>
</evidence>
<dbReference type="KEGG" id="mpaf:R5R33_11705"/>
<proteinExistence type="predicted"/>
<dbReference type="InterPro" id="IPR037523">
    <property type="entry name" value="VOC_core"/>
</dbReference>
<sequence>MSRKIFVNLPVADLGKSVEFFSWLGFEFNPQFTDETATCMIIGESNFVMLLTGEKYKSFTPGLEICDTEKSSEVIVCLSAESREEVDSMIEKAIAAGGSAYREPEEYGFMYGRAFRDPDGHIWELVWMDAAAMQQAG</sequence>
<keyword evidence="3" id="KW-1185">Reference proteome</keyword>
<dbReference type="Pfam" id="PF22677">
    <property type="entry name" value="Ble-like_N"/>
    <property type="match status" value="1"/>
</dbReference>
<dbReference type="InterPro" id="IPR029068">
    <property type="entry name" value="Glyas_Bleomycin-R_OHBP_Dase"/>
</dbReference>
<dbReference type="Proteomes" id="UP001302477">
    <property type="component" value="Chromosome"/>
</dbReference>
<dbReference type="PROSITE" id="PS51819">
    <property type="entry name" value="VOC"/>
    <property type="match status" value="1"/>
</dbReference>
<dbReference type="PANTHER" id="PTHR36503">
    <property type="entry name" value="BLR2520 PROTEIN"/>
    <property type="match status" value="1"/>
</dbReference>
<evidence type="ECO:0000313" key="3">
    <source>
        <dbReference type="Proteomes" id="UP001302477"/>
    </source>
</evidence>
<dbReference type="RefSeq" id="WP_318952884.1">
    <property type="nucleotide sequence ID" value="NZ_CP137555.1"/>
</dbReference>
<feature type="domain" description="VOC" evidence="1">
    <location>
        <begin position="3"/>
        <end position="128"/>
    </location>
</feature>
<dbReference type="InterPro" id="IPR053863">
    <property type="entry name" value="Glyoxy/Ble-like_N"/>
</dbReference>
<accession>A0AAU0MWM1</accession>
<reference evidence="2 3" key="1">
    <citation type="submission" date="2023-10" db="EMBL/GenBank/DDBJ databases">
        <title>Description of Microbulbifer bruguierae sp. nov., isolated from the sediments of mangrove plant Bruguiera sexangula and comparative genomic analyses of the genus Microbulbifer.</title>
        <authorList>
            <person name="Long M."/>
        </authorList>
    </citation>
    <scope>NUCLEOTIDE SEQUENCE [LARGE SCALE GENOMIC DNA]</scope>
    <source>
        <strain evidence="2 3">SPO729</strain>
    </source>
</reference>
<gene>
    <name evidence="2" type="ORF">R5R33_11705</name>
</gene>
<dbReference type="EMBL" id="CP137555">
    <property type="protein sequence ID" value="WOX04405.1"/>
    <property type="molecule type" value="Genomic_DNA"/>
</dbReference>
<dbReference type="SUPFAM" id="SSF54593">
    <property type="entry name" value="Glyoxalase/Bleomycin resistance protein/Dihydroxybiphenyl dioxygenase"/>
    <property type="match status" value="1"/>
</dbReference>
<dbReference type="AlphaFoldDB" id="A0AAU0MWM1"/>
<evidence type="ECO:0000259" key="1">
    <source>
        <dbReference type="PROSITE" id="PS51819"/>
    </source>
</evidence>
<organism evidence="2 3">
    <name type="scientific">Microbulbifer pacificus</name>
    <dbReference type="NCBI Taxonomy" id="407164"/>
    <lineage>
        <taxon>Bacteria</taxon>
        <taxon>Pseudomonadati</taxon>
        <taxon>Pseudomonadota</taxon>
        <taxon>Gammaproteobacteria</taxon>
        <taxon>Cellvibrionales</taxon>
        <taxon>Microbulbiferaceae</taxon>
        <taxon>Microbulbifer</taxon>
    </lineage>
</organism>
<dbReference type="CDD" id="cd09012">
    <property type="entry name" value="VOC_like"/>
    <property type="match status" value="1"/>
</dbReference>
<dbReference type="PANTHER" id="PTHR36503:SF2">
    <property type="entry name" value="BLR2408 PROTEIN"/>
    <property type="match status" value="1"/>
</dbReference>
<protein>
    <submittedName>
        <fullName evidence="2">VOC family protein</fullName>
    </submittedName>
</protein>